<keyword evidence="1" id="KW-1133">Transmembrane helix</keyword>
<dbReference type="HOGENOM" id="CLU_138400_0_0_9"/>
<dbReference type="Pfam" id="PF00403">
    <property type="entry name" value="HMA"/>
    <property type="match status" value="1"/>
</dbReference>
<proteinExistence type="predicted"/>
<dbReference type="CDD" id="cd00371">
    <property type="entry name" value="HMA"/>
    <property type="match status" value="1"/>
</dbReference>
<name>B7CCU0_9FIRM</name>
<evidence type="ECO:0000313" key="3">
    <source>
        <dbReference type="EMBL" id="EEC89421.1"/>
    </source>
</evidence>
<keyword evidence="1" id="KW-0812">Transmembrane</keyword>
<keyword evidence="1" id="KW-0472">Membrane</keyword>
<sequence length="119" mass="13322">MNLPTIIICVILVIVIYIGIRSTKKRATSGCCGSSETVKKIRVKDKNKDHYPYKAVLKVYDIHCQNCVHTIENAFNSQEGFYAKVNTEDNTVTILSKQEHTADELIDIVTKAGYTSKAL</sequence>
<dbReference type="Gene3D" id="3.30.70.100">
    <property type="match status" value="1"/>
</dbReference>
<keyword evidence="4" id="KW-1185">Reference proteome</keyword>
<dbReference type="STRING" id="518637.EUBIFOR_02018"/>
<dbReference type="AlphaFoldDB" id="B7CCU0"/>
<feature type="domain" description="HMA" evidence="2">
    <location>
        <begin position="53"/>
        <end position="117"/>
    </location>
</feature>
<dbReference type="InterPro" id="IPR006121">
    <property type="entry name" value="HMA_dom"/>
</dbReference>
<reference evidence="3 4" key="2">
    <citation type="submission" date="2008-11" db="EMBL/GenBank/DDBJ databases">
        <title>Draft genome sequence of Eubacterium biforme (DSM 3989).</title>
        <authorList>
            <person name="Sudarsanam P."/>
            <person name="Ley R."/>
            <person name="Guruge J."/>
            <person name="Turnbaugh P.J."/>
            <person name="Mahowald M."/>
            <person name="Liep D."/>
            <person name="Gordon J."/>
        </authorList>
    </citation>
    <scope>NUCLEOTIDE SEQUENCE [LARGE SCALE GENOMIC DNA]</scope>
    <source>
        <strain evidence="3 4">DSM 3989</strain>
    </source>
</reference>
<gene>
    <name evidence="3" type="ORF">EUBIFOR_02018</name>
</gene>
<evidence type="ECO:0000313" key="4">
    <source>
        <dbReference type="Proteomes" id="UP000004315"/>
    </source>
</evidence>
<organism evidence="3 4">
    <name type="scientific">Holdemanella biformis DSM 3989</name>
    <dbReference type="NCBI Taxonomy" id="518637"/>
    <lineage>
        <taxon>Bacteria</taxon>
        <taxon>Bacillati</taxon>
        <taxon>Bacillota</taxon>
        <taxon>Erysipelotrichia</taxon>
        <taxon>Erysipelotrichales</taxon>
        <taxon>Erysipelotrichaceae</taxon>
        <taxon>Holdemanella</taxon>
    </lineage>
</organism>
<dbReference type="OrthoDB" id="9813965at2"/>
<feature type="transmembrane region" description="Helical" evidence="1">
    <location>
        <begin position="5"/>
        <end position="20"/>
    </location>
</feature>
<dbReference type="EMBL" id="ABYT01000106">
    <property type="protein sequence ID" value="EEC89421.1"/>
    <property type="molecule type" value="Genomic_DNA"/>
</dbReference>
<comment type="caution">
    <text evidence="3">The sequence shown here is derived from an EMBL/GenBank/DDBJ whole genome shotgun (WGS) entry which is preliminary data.</text>
</comment>
<protein>
    <submittedName>
        <fullName evidence="3">Heavy metal-associated domain protein</fullName>
    </submittedName>
</protein>
<dbReference type="SUPFAM" id="SSF55008">
    <property type="entry name" value="HMA, heavy metal-associated domain"/>
    <property type="match status" value="1"/>
</dbReference>
<evidence type="ECO:0000256" key="1">
    <source>
        <dbReference type="SAM" id="Phobius"/>
    </source>
</evidence>
<dbReference type="InterPro" id="IPR036163">
    <property type="entry name" value="HMA_dom_sf"/>
</dbReference>
<accession>B7CCU0</accession>
<dbReference type="RefSeq" id="WP_003865802.1">
    <property type="nucleotide sequence ID" value="NZ_DS996846.1"/>
</dbReference>
<dbReference type="Proteomes" id="UP000004315">
    <property type="component" value="Unassembled WGS sequence"/>
</dbReference>
<dbReference type="PROSITE" id="PS50846">
    <property type="entry name" value="HMA_2"/>
    <property type="match status" value="1"/>
</dbReference>
<dbReference type="GO" id="GO:0046872">
    <property type="term" value="F:metal ion binding"/>
    <property type="evidence" value="ECO:0007669"/>
    <property type="project" value="InterPro"/>
</dbReference>
<dbReference type="eggNOG" id="COG2608">
    <property type="taxonomic scope" value="Bacteria"/>
</dbReference>
<evidence type="ECO:0000259" key="2">
    <source>
        <dbReference type="PROSITE" id="PS50846"/>
    </source>
</evidence>
<reference evidence="3 4" key="1">
    <citation type="submission" date="2008-10" db="EMBL/GenBank/DDBJ databases">
        <authorList>
            <person name="Fulton L."/>
            <person name="Clifton S."/>
            <person name="Fulton B."/>
            <person name="Xu J."/>
            <person name="Minx P."/>
            <person name="Pepin K.H."/>
            <person name="Johnson M."/>
            <person name="Bhonagiri V."/>
            <person name="Nash W.E."/>
            <person name="Mardis E.R."/>
            <person name="Wilson R.K."/>
        </authorList>
    </citation>
    <scope>NUCLEOTIDE SEQUENCE [LARGE SCALE GENOMIC DNA]</scope>
    <source>
        <strain evidence="3 4">DSM 3989</strain>
    </source>
</reference>